<reference evidence="5 6" key="1">
    <citation type="journal article" date="2015" name="Genome Biol. Evol.">
        <title>Comparative Genomics of a Bacterivorous Green Alga Reveals Evolutionary Causalities and Consequences of Phago-Mixotrophic Mode of Nutrition.</title>
        <authorList>
            <person name="Burns J.A."/>
            <person name="Paasch A."/>
            <person name="Narechania A."/>
            <person name="Kim E."/>
        </authorList>
    </citation>
    <scope>NUCLEOTIDE SEQUENCE [LARGE SCALE GENOMIC DNA]</scope>
    <source>
        <strain evidence="5 6">PLY_AMNH</strain>
    </source>
</reference>
<dbReference type="InterPro" id="IPR012677">
    <property type="entry name" value="Nucleotide-bd_a/b_plait_sf"/>
</dbReference>
<evidence type="ECO:0000259" key="4">
    <source>
        <dbReference type="PROSITE" id="PS50102"/>
    </source>
</evidence>
<dbReference type="SUPFAM" id="SSF54928">
    <property type="entry name" value="RNA-binding domain, RBD"/>
    <property type="match status" value="1"/>
</dbReference>
<keyword evidence="6" id="KW-1185">Reference proteome</keyword>
<dbReference type="AlphaFoldDB" id="A0AAE0C4I8"/>
<evidence type="ECO:0000313" key="6">
    <source>
        <dbReference type="Proteomes" id="UP001190700"/>
    </source>
</evidence>
<dbReference type="GO" id="GO:0003723">
    <property type="term" value="F:RNA binding"/>
    <property type="evidence" value="ECO:0007669"/>
    <property type="project" value="UniProtKB-UniRule"/>
</dbReference>
<protein>
    <recommendedName>
        <fullName evidence="4">RRM domain-containing protein</fullName>
    </recommendedName>
</protein>
<dbReference type="Gene3D" id="3.30.70.330">
    <property type="match status" value="1"/>
</dbReference>
<dbReference type="InterPro" id="IPR000504">
    <property type="entry name" value="RRM_dom"/>
</dbReference>
<evidence type="ECO:0000256" key="1">
    <source>
        <dbReference type="ARBA" id="ARBA00022884"/>
    </source>
</evidence>
<dbReference type="Pfam" id="PF00076">
    <property type="entry name" value="RRM_1"/>
    <property type="match status" value="1"/>
</dbReference>
<comment type="caution">
    <text evidence="5">The sequence shown here is derived from an EMBL/GenBank/DDBJ whole genome shotgun (WGS) entry which is preliminary data.</text>
</comment>
<dbReference type="PANTHER" id="PTHR10501">
    <property type="entry name" value="U1 SMALL NUCLEAR RIBONUCLEOPROTEIN A/U2 SMALL NUCLEAR RIBONUCLEOPROTEIN B"/>
    <property type="match status" value="1"/>
</dbReference>
<dbReference type="PROSITE" id="PS50102">
    <property type="entry name" value="RRM"/>
    <property type="match status" value="1"/>
</dbReference>
<keyword evidence="1 2" id="KW-0694">RNA-binding</keyword>
<feature type="domain" description="RRM" evidence="4">
    <location>
        <begin position="130"/>
        <end position="208"/>
    </location>
</feature>
<organism evidence="5 6">
    <name type="scientific">Cymbomonas tetramitiformis</name>
    <dbReference type="NCBI Taxonomy" id="36881"/>
    <lineage>
        <taxon>Eukaryota</taxon>
        <taxon>Viridiplantae</taxon>
        <taxon>Chlorophyta</taxon>
        <taxon>Pyramimonadophyceae</taxon>
        <taxon>Pyramimonadales</taxon>
        <taxon>Pyramimonadaceae</taxon>
        <taxon>Cymbomonas</taxon>
    </lineage>
</organism>
<dbReference type="EMBL" id="LGRX02028252">
    <property type="protein sequence ID" value="KAK3248282.1"/>
    <property type="molecule type" value="Genomic_DNA"/>
</dbReference>
<gene>
    <name evidence="5" type="ORF">CYMTET_42248</name>
</gene>
<evidence type="ECO:0000256" key="2">
    <source>
        <dbReference type="PROSITE-ProRule" id="PRU00176"/>
    </source>
</evidence>
<evidence type="ECO:0000256" key="3">
    <source>
        <dbReference type="SAM" id="MobiDB-lite"/>
    </source>
</evidence>
<feature type="region of interest" description="Disordered" evidence="3">
    <location>
        <begin position="34"/>
        <end position="54"/>
    </location>
</feature>
<accession>A0AAE0C4I8</accession>
<name>A0AAE0C4I8_9CHLO</name>
<dbReference type="Proteomes" id="UP001190700">
    <property type="component" value="Unassembled WGS sequence"/>
</dbReference>
<evidence type="ECO:0000313" key="5">
    <source>
        <dbReference type="EMBL" id="KAK3248282.1"/>
    </source>
</evidence>
<dbReference type="InterPro" id="IPR035979">
    <property type="entry name" value="RBD_domain_sf"/>
</dbReference>
<proteinExistence type="predicted"/>
<sequence length="218" mass="23668">MFDSQAEVFSAMENLKDARFDPDSPLTLRVELAKQNSYPKRTRAPDEAASQPSKAFRRDAYPPHQAMHQALPSPGISQPYNFAPAPLYGQPYGFNPPLDPFAPPHDLGFFPPPAYHPIEHFKQLPANACSTIFVTGLNIGTTEAGLNEIFGRLPGFVKLKMSKETGDRPPVAWVEFSDAKFSATVLDTLSSVAPGMRGEFAKAKMGSTKRSDAGNGGA</sequence>